<comment type="similarity">
    <text evidence="1">Belongs to the initiator RepB protein family.</text>
</comment>
<evidence type="ECO:0000313" key="4">
    <source>
        <dbReference type="EMBL" id="EGE48453.1"/>
    </source>
</evidence>
<feature type="domain" description="Initiator Rep protein WH1" evidence="3">
    <location>
        <begin position="52"/>
        <end position="207"/>
    </location>
</feature>
<comment type="caution">
    <text evidence="4">The sequence shown here is derived from an EMBL/GenBank/DDBJ whole genome shotgun (WGS) entry which is preliminary data.</text>
</comment>
<dbReference type="GO" id="GO:0006270">
    <property type="term" value="P:DNA replication initiation"/>
    <property type="evidence" value="ECO:0007669"/>
    <property type="project" value="InterPro"/>
</dbReference>
<dbReference type="Proteomes" id="UP000018454">
    <property type="component" value="Unassembled WGS sequence"/>
</dbReference>
<reference evidence="4 5" key="1">
    <citation type="journal article" date="2011" name="Science">
        <title>Drosophila microbiome modulates host developmental and metabolic homeostasis via insulin signaling.</title>
        <authorList>
            <person name="Shin S.C."/>
            <person name="Kim S.H."/>
            <person name="You H."/>
            <person name="Kim B."/>
            <person name="Kim A.C."/>
            <person name="Lee K.A."/>
            <person name="Yoon J.H."/>
            <person name="Ryu J.H."/>
            <person name="Lee W.J."/>
        </authorList>
    </citation>
    <scope>NUCLEOTIDE SEQUENCE [LARGE SCALE GENOMIC DNA]</scope>
    <source>
        <strain evidence="4 5">DM001</strain>
    </source>
</reference>
<evidence type="ECO:0000256" key="1">
    <source>
        <dbReference type="ARBA" id="ARBA00038283"/>
    </source>
</evidence>
<dbReference type="SUPFAM" id="SSF46785">
    <property type="entry name" value="Winged helix' DNA-binding domain"/>
    <property type="match status" value="2"/>
</dbReference>
<evidence type="ECO:0000256" key="2">
    <source>
        <dbReference type="SAM" id="MobiDB-lite"/>
    </source>
</evidence>
<dbReference type="InterPro" id="IPR036388">
    <property type="entry name" value="WH-like_DNA-bd_sf"/>
</dbReference>
<protein>
    <submittedName>
        <fullName evidence="4">Replication protein</fullName>
    </submittedName>
</protein>
<sequence>MHNLPNHPHGRNTGMSAELKTKTRRKLGSKTAEKAVTSYDTADLDRPAGERWITMSNALTRAGHGLSLSEKRIVAMAAATLDSRKALKPGEAPTTRISAADYAETYGVDLDTAYDQLQAAAKALYNRSITFYVPAYRRNGKPLPPTQVQMRWVGEAHYHKGEGWIELFWWHKVLPYLTGLKKNFTSYQLQQTSALRSIYSWKLLELMTQYASTGWMEFTIEDFGASMDATDKQKADFAAIRRKIIEPAVRELTEKDGWLIEWKPIKKGRKVAKLRFDFKRNPQPRLL</sequence>
<accession>F1YRX8</accession>
<dbReference type="EMBL" id="AEUP01000016">
    <property type="protein sequence ID" value="EGE48453.1"/>
    <property type="molecule type" value="Genomic_DNA"/>
</dbReference>
<evidence type="ECO:0000313" key="5">
    <source>
        <dbReference type="Proteomes" id="UP000018454"/>
    </source>
</evidence>
<proteinExistence type="inferred from homology"/>
<dbReference type="AlphaFoldDB" id="F1YRX8"/>
<name>F1YRX8_9PROT</name>
<dbReference type="Pfam" id="PF21205">
    <property type="entry name" value="Rep3_C"/>
    <property type="match status" value="1"/>
</dbReference>
<dbReference type="InterPro" id="IPR036390">
    <property type="entry name" value="WH_DNA-bd_sf"/>
</dbReference>
<gene>
    <name evidence="4" type="primary">rep</name>
    <name evidence="4" type="ORF">APO_0665</name>
</gene>
<dbReference type="InterPro" id="IPR000525">
    <property type="entry name" value="Initiator_Rep_WH1"/>
</dbReference>
<feature type="region of interest" description="Disordered" evidence="2">
    <location>
        <begin position="1"/>
        <end position="35"/>
    </location>
</feature>
<organism evidence="4 5">
    <name type="scientific">Acetobacter pomorum DM001</name>
    <dbReference type="NCBI Taxonomy" id="945681"/>
    <lineage>
        <taxon>Bacteria</taxon>
        <taxon>Pseudomonadati</taxon>
        <taxon>Pseudomonadota</taxon>
        <taxon>Alphaproteobacteria</taxon>
        <taxon>Acetobacterales</taxon>
        <taxon>Acetobacteraceae</taxon>
        <taxon>Acetobacter</taxon>
    </lineage>
</organism>
<dbReference type="Gene3D" id="1.10.10.10">
    <property type="entry name" value="Winged helix-like DNA-binding domain superfamily/Winged helix DNA-binding domain"/>
    <property type="match status" value="2"/>
</dbReference>
<dbReference type="Pfam" id="PF01051">
    <property type="entry name" value="Rep3_N"/>
    <property type="match status" value="1"/>
</dbReference>
<evidence type="ECO:0000259" key="3">
    <source>
        <dbReference type="Pfam" id="PF01051"/>
    </source>
</evidence>
<dbReference type="GO" id="GO:0003887">
    <property type="term" value="F:DNA-directed DNA polymerase activity"/>
    <property type="evidence" value="ECO:0007669"/>
    <property type="project" value="InterPro"/>
</dbReference>